<reference evidence="4" key="1">
    <citation type="submission" date="2018-03" db="EMBL/GenBank/DDBJ databases">
        <title>A comparative analysis of the Nautiliaceae.</title>
        <authorList>
            <person name="Grosche A."/>
            <person name="Smedile F."/>
            <person name="Vetriani C."/>
        </authorList>
    </citation>
    <scope>NUCLEOTIDE SEQUENCE [LARGE SCALE GENOMIC DNA]</scope>
    <source>
        <strain evidence="4">TB6</strain>
    </source>
</reference>
<dbReference type="RefSeq" id="WP_123351984.1">
    <property type="nucleotide sequence ID" value="NZ_CP027432.2"/>
</dbReference>
<evidence type="ECO:0000313" key="1">
    <source>
        <dbReference type="EMBL" id="QCI28199.1"/>
    </source>
</evidence>
<dbReference type="Pfam" id="PF03692">
    <property type="entry name" value="CxxCxxCC"/>
    <property type="match status" value="1"/>
</dbReference>
<organism evidence="2 3">
    <name type="scientific">Caminibacter pacificus</name>
    <dbReference type="NCBI Taxonomy" id="1424653"/>
    <lineage>
        <taxon>Bacteria</taxon>
        <taxon>Pseudomonadati</taxon>
        <taxon>Campylobacterota</taxon>
        <taxon>Epsilonproteobacteria</taxon>
        <taxon>Nautiliales</taxon>
        <taxon>Nautiliaceae</taxon>
        <taxon>Caminibacter</taxon>
    </lineage>
</organism>
<evidence type="ECO:0000313" key="4">
    <source>
        <dbReference type="Proteomes" id="UP000298805"/>
    </source>
</evidence>
<dbReference type="PANTHER" id="PTHR35866">
    <property type="entry name" value="PUTATIVE-RELATED"/>
    <property type="match status" value="1"/>
</dbReference>
<sequence>MKNLIEKEGFPYKFDPSACESCEGNCCIGESGYIWVSPKEIEDIANFLKIDKSLFINRFLIKVGYKYSIKERPYKNGFACIFFENGCKIYPVRPRQCRTFPFWDYFKDKIDELKKECPGIVENGEEIEKKN</sequence>
<dbReference type="Proteomes" id="UP000272781">
    <property type="component" value="Unassembled WGS sequence"/>
</dbReference>
<accession>A0AAJ4RE45</accession>
<dbReference type="Proteomes" id="UP000298805">
    <property type="component" value="Chromosome"/>
</dbReference>
<reference evidence="2 3" key="2">
    <citation type="submission" date="2018-11" db="EMBL/GenBank/DDBJ databases">
        <title>Genomic Encyclopedia of Type Strains, Phase IV (KMG-IV): sequencing the most valuable type-strain genomes for metagenomic binning, comparative biology and taxonomic classification.</title>
        <authorList>
            <person name="Goeker M."/>
        </authorList>
    </citation>
    <scope>NUCLEOTIDE SEQUENCE [LARGE SCALE GENOMIC DNA]</scope>
    <source>
        <strain evidence="2 3">DSM 27783</strain>
    </source>
</reference>
<name>A0AAJ4RE45_9BACT</name>
<evidence type="ECO:0000313" key="2">
    <source>
        <dbReference type="EMBL" id="ROR41087.1"/>
    </source>
</evidence>
<dbReference type="EMBL" id="CP027432">
    <property type="protein sequence ID" value="QCI28199.1"/>
    <property type="molecule type" value="Genomic_DNA"/>
</dbReference>
<keyword evidence="4" id="KW-1185">Reference proteome</keyword>
<reference evidence="1" key="3">
    <citation type="submission" date="2019-06" db="EMBL/GenBank/DDBJ databases">
        <title>A comparative analysis of the Nautiliaceae.</title>
        <authorList>
            <person name="Grosche A."/>
            <person name="Smedile F."/>
            <person name="Vetriani C."/>
        </authorList>
    </citation>
    <scope>NUCLEOTIDE SEQUENCE</scope>
    <source>
        <strain evidence="1">TB6</strain>
    </source>
</reference>
<dbReference type="EMBL" id="RJVK01000001">
    <property type="protein sequence ID" value="ROR41087.1"/>
    <property type="molecule type" value="Genomic_DNA"/>
</dbReference>
<dbReference type="PANTHER" id="PTHR35866:SF1">
    <property type="entry name" value="YKGJ FAMILY CYSTEINE CLUSTER PROTEIN"/>
    <property type="match status" value="1"/>
</dbReference>
<evidence type="ECO:0000313" key="3">
    <source>
        <dbReference type="Proteomes" id="UP000272781"/>
    </source>
</evidence>
<protein>
    <submittedName>
        <fullName evidence="1">YkgJ family cysteine cluster protein</fullName>
    </submittedName>
</protein>
<proteinExistence type="predicted"/>
<dbReference type="AlphaFoldDB" id="A0AAJ4RE45"/>
<dbReference type="InterPro" id="IPR005358">
    <property type="entry name" value="Puta_zinc/iron-chelating_dom"/>
</dbReference>
<gene>
    <name evidence="1" type="ORF">C6V80_04275</name>
    <name evidence="2" type="ORF">EDC58_0571</name>
</gene>